<keyword evidence="7" id="KW-1015">Disulfide bond</keyword>
<feature type="signal peptide" evidence="8">
    <location>
        <begin position="1"/>
        <end position="18"/>
    </location>
</feature>
<dbReference type="PANTHER" id="PTHR21066">
    <property type="entry name" value="ODORANT-BINDING PROTEIN 59A-RELATED"/>
    <property type="match status" value="1"/>
</dbReference>
<evidence type="ECO:0000256" key="2">
    <source>
        <dbReference type="ARBA" id="ARBA00008098"/>
    </source>
</evidence>
<keyword evidence="5" id="KW-0716">Sensory transduction</keyword>
<evidence type="ECO:0000256" key="8">
    <source>
        <dbReference type="SAM" id="SignalP"/>
    </source>
</evidence>
<evidence type="ECO:0000256" key="3">
    <source>
        <dbReference type="ARBA" id="ARBA00022448"/>
    </source>
</evidence>
<evidence type="ECO:0000256" key="4">
    <source>
        <dbReference type="ARBA" id="ARBA00022525"/>
    </source>
</evidence>
<keyword evidence="6" id="KW-0552">Olfaction</keyword>
<keyword evidence="4" id="KW-0964">Secreted</keyword>
<evidence type="ECO:0000259" key="9">
    <source>
        <dbReference type="Pfam" id="PF22651"/>
    </source>
</evidence>
<dbReference type="Gene3D" id="1.10.238.270">
    <property type="match status" value="1"/>
</dbReference>
<dbReference type="PANTHER" id="PTHR21066:SF3">
    <property type="entry name" value="IP02236P"/>
    <property type="match status" value="1"/>
</dbReference>
<comment type="similarity">
    <text evidence="2">Belongs to the PBP/GOBP family.</text>
</comment>
<proteinExistence type="inferred from homology"/>
<dbReference type="InterPro" id="IPR054577">
    <property type="entry name" value="OBP47-like_dom"/>
</dbReference>
<accession>A0ABM1Z3W0</accession>
<dbReference type="Proteomes" id="UP000069940">
    <property type="component" value="Unassembled WGS sequence"/>
</dbReference>
<evidence type="ECO:0000256" key="5">
    <source>
        <dbReference type="ARBA" id="ARBA00022606"/>
    </source>
</evidence>
<reference evidence="10" key="2">
    <citation type="submission" date="2025-05" db="UniProtKB">
        <authorList>
            <consortium name="EnsemblMetazoa"/>
        </authorList>
    </citation>
    <scope>IDENTIFICATION</scope>
    <source>
        <strain evidence="10">Foshan</strain>
    </source>
</reference>
<protein>
    <recommendedName>
        <fullName evidence="9">OBP47-like domain-containing protein</fullName>
    </recommendedName>
</protein>
<dbReference type="InterPro" id="IPR036728">
    <property type="entry name" value="PBP_GOBP_sf"/>
</dbReference>
<evidence type="ECO:0000256" key="6">
    <source>
        <dbReference type="ARBA" id="ARBA00022725"/>
    </source>
</evidence>
<evidence type="ECO:0000256" key="7">
    <source>
        <dbReference type="ARBA" id="ARBA00023157"/>
    </source>
</evidence>
<feature type="chain" id="PRO_5045350001" description="OBP47-like domain-containing protein" evidence="8">
    <location>
        <begin position="19"/>
        <end position="186"/>
    </location>
</feature>
<dbReference type="InterPro" id="IPR052295">
    <property type="entry name" value="Odorant-binding_protein"/>
</dbReference>
<organism evidence="10 11">
    <name type="scientific">Aedes albopictus</name>
    <name type="common">Asian tiger mosquito</name>
    <name type="synonym">Stegomyia albopicta</name>
    <dbReference type="NCBI Taxonomy" id="7160"/>
    <lineage>
        <taxon>Eukaryota</taxon>
        <taxon>Metazoa</taxon>
        <taxon>Ecdysozoa</taxon>
        <taxon>Arthropoda</taxon>
        <taxon>Hexapoda</taxon>
        <taxon>Insecta</taxon>
        <taxon>Pterygota</taxon>
        <taxon>Neoptera</taxon>
        <taxon>Endopterygota</taxon>
        <taxon>Diptera</taxon>
        <taxon>Nematocera</taxon>
        <taxon>Culicoidea</taxon>
        <taxon>Culicidae</taxon>
        <taxon>Culicinae</taxon>
        <taxon>Aedini</taxon>
        <taxon>Aedes</taxon>
        <taxon>Stegomyia</taxon>
    </lineage>
</organism>
<keyword evidence="8" id="KW-0732">Signal</keyword>
<sequence length="186" mass="20822">MVTPWFIVLSFAVGFVTTYNSTWDKTCFKIKTNKRADDCCNIPGSFDEALLKQCYDEKKFKENEQEGVTCIAECVARELGAYKNNKLVKENVRLVFESTIGGDLNLKPVLEGVFDKCYDRISEIDALDRNKTGAACHFAPAFLLDCVHSGIFEKCPAGVWDGGDGCEELKEKLKRGCPYFAISETL</sequence>
<dbReference type="GeneID" id="109412817"/>
<dbReference type="SUPFAM" id="SSF47565">
    <property type="entry name" value="Insect pheromone/odorant-binding proteins"/>
    <property type="match status" value="1"/>
</dbReference>
<reference evidence="11" key="1">
    <citation type="journal article" date="2015" name="Proc. Natl. Acad. Sci. U.S.A.">
        <title>Genome sequence of the Asian Tiger mosquito, Aedes albopictus, reveals insights into its biology, genetics, and evolution.</title>
        <authorList>
            <person name="Chen X.G."/>
            <person name="Jiang X."/>
            <person name="Gu J."/>
            <person name="Xu M."/>
            <person name="Wu Y."/>
            <person name="Deng Y."/>
            <person name="Zhang C."/>
            <person name="Bonizzoni M."/>
            <person name="Dermauw W."/>
            <person name="Vontas J."/>
            <person name="Armbruster P."/>
            <person name="Huang X."/>
            <person name="Yang Y."/>
            <person name="Zhang H."/>
            <person name="He W."/>
            <person name="Peng H."/>
            <person name="Liu Y."/>
            <person name="Wu K."/>
            <person name="Chen J."/>
            <person name="Lirakis M."/>
            <person name="Topalis P."/>
            <person name="Van Leeuwen T."/>
            <person name="Hall A.B."/>
            <person name="Jiang X."/>
            <person name="Thorpe C."/>
            <person name="Mueller R.L."/>
            <person name="Sun C."/>
            <person name="Waterhouse R.M."/>
            <person name="Yan G."/>
            <person name="Tu Z.J."/>
            <person name="Fang X."/>
            <person name="James A.A."/>
        </authorList>
    </citation>
    <scope>NUCLEOTIDE SEQUENCE [LARGE SCALE GENOMIC DNA]</scope>
    <source>
        <strain evidence="11">Foshan</strain>
    </source>
</reference>
<name>A0ABM1Z3W0_AEDAL</name>
<dbReference type="RefSeq" id="XP_019541974.2">
    <property type="nucleotide sequence ID" value="XM_019686429.3"/>
</dbReference>
<dbReference type="Pfam" id="PF22651">
    <property type="entry name" value="OBP47_like"/>
    <property type="match status" value="1"/>
</dbReference>
<evidence type="ECO:0000313" key="11">
    <source>
        <dbReference type="Proteomes" id="UP000069940"/>
    </source>
</evidence>
<evidence type="ECO:0000256" key="1">
    <source>
        <dbReference type="ARBA" id="ARBA00004613"/>
    </source>
</evidence>
<dbReference type="EnsemblMetazoa" id="AALFPA23_014825.R21512">
    <property type="protein sequence ID" value="AALFPA23_014825.P21512"/>
    <property type="gene ID" value="AALFPA23_014825"/>
</dbReference>
<comment type="subcellular location">
    <subcellularLocation>
        <location evidence="1">Secreted</location>
    </subcellularLocation>
</comment>
<keyword evidence="11" id="KW-1185">Reference proteome</keyword>
<keyword evidence="3" id="KW-0813">Transport</keyword>
<evidence type="ECO:0000313" key="10">
    <source>
        <dbReference type="EnsemblMetazoa" id="AALFPA23_014825.P21512"/>
    </source>
</evidence>
<feature type="domain" description="OBP47-like" evidence="9">
    <location>
        <begin position="47"/>
        <end position="171"/>
    </location>
</feature>